<name>A0A1G2HXQ5_9BACT</name>
<sequence length="160" mass="18669">MLPIEKQFITLNEKQRMTHTPSFLSYEQGIEAVASRIVAGEQNLPLVVIDGFYKVGKTHFAREIFGKVWHTIYKLGELVEWNCMGQARVGDIPHFYLIETHQILPLLVVKETQKYFQKSPDLWVHLVPDFNQLATTQQLRLEMLLRQYDFIVENPAAVKR</sequence>
<evidence type="ECO:0000313" key="2">
    <source>
        <dbReference type="Proteomes" id="UP000178774"/>
    </source>
</evidence>
<comment type="caution">
    <text evidence="1">The sequence shown here is derived from an EMBL/GenBank/DDBJ whole genome shotgun (WGS) entry which is preliminary data.</text>
</comment>
<protein>
    <submittedName>
        <fullName evidence="1">Uncharacterized protein</fullName>
    </submittedName>
</protein>
<gene>
    <name evidence="1" type="ORF">A2822_03225</name>
</gene>
<reference evidence="1 2" key="1">
    <citation type="journal article" date="2016" name="Nat. Commun.">
        <title>Thousands of microbial genomes shed light on interconnected biogeochemical processes in an aquifer system.</title>
        <authorList>
            <person name="Anantharaman K."/>
            <person name="Brown C.T."/>
            <person name="Hug L.A."/>
            <person name="Sharon I."/>
            <person name="Castelle C.J."/>
            <person name="Probst A.J."/>
            <person name="Thomas B.C."/>
            <person name="Singh A."/>
            <person name="Wilkins M.J."/>
            <person name="Karaoz U."/>
            <person name="Brodie E.L."/>
            <person name="Williams K.H."/>
            <person name="Hubbard S.S."/>
            <person name="Banfield J.F."/>
        </authorList>
    </citation>
    <scope>NUCLEOTIDE SEQUENCE [LARGE SCALE GENOMIC DNA]</scope>
</reference>
<dbReference type="Proteomes" id="UP000178774">
    <property type="component" value="Unassembled WGS sequence"/>
</dbReference>
<dbReference type="AlphaFoldDB" id="A0A1G2HXQ5"/>
<organism evidence="1 2">
    <name type="scientific">Candidatus Staskawiczbacteria bacterium RIFCSPHIGHO2_01_FULL_41_41</name>
    <dbReference type="NCBI Taxonomy" id="1802203"/>
    <lineage>
        <taxon>Bacteria</taxon>
        <taxon>Candidatus Staskawicziibacteriota</taxon>
    </lineage>
</organism>
<accession>A0A1G2HXQ5</accession>
<dbReference type="EMBL" id="MHOP01000003">
    <property type="protein sequence ID" value="OGZ66608.1"/>
    <property type="molecule type" value="Genomic_DNA"/>
</dbReference>
<evidence type="ECO:0000313" key="1">
    <source>
        <dbReference type="EMBL" id="OGZ66608.1"/>
    </source>
</evidence>
<proteinExistence type="predicted"/>